<keyword evidence="2" id="KW-0418">Kinase</keyword>
<reference evidence="6 7" key="1">
    <citation type="submission" date="2018-01" db="EMBL/GenBank/DDBJ databases">
        <title>Draft genome sequence of Jiangella sp. GTF31.</title>
        <authorList>
            <person name="Sahin N."/>
            <person name="Ay H."/>
            <person name="Saygin H."/>
        </authorList>
    </citation>
    <scope>NUCLEOTIDE SEQUENCE [LARGE SCALE GENOMIC DNA]</scope>
    <source>
        <strain evidence="6 7">GTF31</strain>
    </source>
</reference>
<dbReference type="InterPro" id="IPR005561">
    <property type="entry name" value="ANTAR"/>
</dbReference>
<dbReference type="InterPro" id="IPR036388">
    <property type="entry name" value="WH-like_DNA-bd_sf"/>
</dbReference>
<evidence type="ECO:0000313" key="6">
    <source>
        <dbReference type="EMBL" id="PZF83054.1"/>
    </source>
</evidence>
<dbReference type="PIRSF" id="PIRSF036625">
    <property type="entry name" value="GAF_ANTAR"/>
    <property type="match status" value="1"/>
</dbReference>
<comment type="caution">
    <text evidence="6">The sequence shown here is derived from an EMBL/GenBank/DDBJ whole genome shotgun (WGS) entry which is preliminary data.</text>
</comment>
<dbReference type="InterPro" id="IPR029016">
    <property type="entry name" value="GAF-like_dom_sf"/>
</dbReference>
<keyword evidence="1" id="KW-0808">Transferase</keyword>
<sequence>MAEDGVAEPDAGDFAEMALALHDEPDVEQTLDRVVEYARAATVCDEAGLMLVHGGGRIETAAATDPWVHKADELQNDIGEGPGRLVVESRTSVLVDDTAADPRWPTWGPRAAEFGLRSVLSVRLHTAHTTLGTLNLYGRRAGMFDDDDIDVAQIFARHASIALASAREEDGLREAIGARHLIGLAQGMLMERYGLDADRAFAVLRRYSRNTNVKLRAVAERVIATGRLPDEP</sequence>
<dbReference type="Gene3D" id="3.30.450.40">
    <property type="match status" value="1"/>
</dbReference>
<keyword evidence="7" id="KW-1185">Reference proteome</keyword>
<evidence type="ECO:0000259" key="5">
    <source>
        <dbReference type="PROSITE" id="PS50921"/>
    </source>
</evidence>
<gene>
    <name evidence="6" type="ORF">C1I92_14130</name>
</gene>
<dbReference type="Pfam" id="PF13185">
    <property type="entry name" value="GAF_2"/>
    <property type="match status" value="1"/>
</dbReference>
<feature type="domain" description="ANTAR" evidence="5">
    <location>
        <begin position="162"/>
        <end position="223"/>
    </location>
</feature>
<dbReference type="SMART" id="SM01012">
    <property type="entry name" value="ANTAR"/>
    <property type="match status" value="1"/>
</dbReference>
<dbReference type="Gene3D" id="1.10.10.10">
    <property type="entry name" value="Winged helix-like DNA-binding domain superfamily/Winged helix DNA-binding domain"/>
    <property type="match status" value="1"/>
</dbReference>
<dbReference type="InterPro" id="IPR003018">
    <property type="entry name" value="GAF"/>
</dbReference>
<dbReference type="SUPFAM" id="SSF55781">
    <property type="entry name" value="GAF domain-like"/>
    <property type="match status" value="1"/>
</dbReference>
<dbReference type="PROSITE" id="PS50921">
    <property type="entry name" value="ANTAR"/>
    <property type="match status" value="1"/>
</dbReference>
<dbReference type="InterPro" id="IPR012074">
    <property type="entry name" value="GAF_ANTAR"/>
</dbReference>
<evidence type="ECO:0000256" key="1">
    <source>
        <dbReference type="ARBA" id="ARBA00022679"/>
    </source>
</evidence>
<keyword evidence="4" id="KW-0804">Transcription</keyword>
<evidence type="ECO:0000256" key="2">
    <source>
        <dbReference type="ARBA" id="ARBA00022777"/>
    </source>
</evidence>
<dbReference type="EMBL" id="POTW01000029">
    <property type="protein sequence ID" value="PZF83054.1"/>
    <property type="molecule type" value="Genomic_DNA"/>
</dbReference>
<dbReference type="InterPro" id="IPR011006">
    <property type="entry name" value="CheY-like_superfamily"/>
</dbReference>
<evidence type="ECO:0000256" key="3">
    <source>
        <dbReference type="ARBA" id="ARBA00023015"/>
    </source>
</evidence>
<proteinExistence type="predicted"/>
<accession>A0A2W2BRK8</accession>
<dbReference type="GO" id="GO:0016301">
    <property type="term" value="F:kinase activity"/>
    <property type="evidence" value="ECO:0007669"/>
    <property type="project" value="UniProtKB-KW"/>
</dbReference>
<dbReference type="SUPFAM" id="SSF52172">
    <property type="entry name" value="CheY-like"/>
    <property type="match status" value="1"/>
</dbReference>
<name>A0A2W2BRK8_9ACTN</name>
<evidence type="ECO:0000313" key="7">
    <source>
        <dbReference type="Proteomes" id="UP000248764"/>
    </source>
</evidence>
<organism evidence="6 7">
    <name type="scientific">Jiangella anatolica</name>
    <dbReference type="NCBI Taxonomy" id="2670374"/>
    <lineage>
        <taxon>Bacteria</taxon>
        <taxon>Bacillati</taxon>
        <taxon>Actinomycetota</taxon>
        <taxon>Actinomycetes</taxon>
        <taxon>Jiangellales</taxon>
        <taxon>Jiangellaceae</taxon>
        <taxon>Jiangella</taxon>
    </lineage>
</organism>
<dbReference type="Proteomes" id="UP000248764">
    <property type="component" value="Unassembled WGS sequence"/>
</dbReference>
<dbReference type="AlphaFoldDB" id="A0A2W2BRK8"/>
<dbReference type="GO" id="GO:0003723">
    <property type="term" value="F:RNA binding"/>
    <property type="evidence" value="ECO:0007669"/>
    <property type="project" value="InterPro"/>
</dbReference>
<keyword evidence="3" id="KW-0805">Transcription regulation</keyword>
<dbReference type="SMART" id="SM00065">
    <property type="entry name" value="GAF"/>
    <property type="match status" value="1"/>
</dbReference>
<protein>
    <recommendedName>
        <fullName evidence="5">ANTAR domain-containing protein</fullName>
    </recommendedName>
</protein>
<dbReference type="Pfam" id="PF03861">
    <property type="entry name" value="ANTAR"/>
    <property type="match status" value="1"/>
</dbReference>
<evidence type="ECO:0000256" key="4">
    <source>
        <dbReference type="ARBA" id="ARBA00023163"/>
    </source>
</evidence>